<dbReference type="InterPro" id="IPR001623">
    <property type="entry name" value="DnaJ_domain"/>
</dbReference>
<accession>A0A6M3Y0T0</accession>
<protein>
    <submittedName>
        <fullName evidence="3">Putative chaperone</fullName>
    </submittedName>
</protein>
<feature type="domain" description="J" evidence="2">
    <location>
        <begin position="129"/>
        <end position="182"/>
    </location>
</feature>
<dbReference type="EMBL" id="MT145108">
    <property type="protein sequence ID" value="QJI03662.1"/>
    <property type="molecule type" value="Genomic_DNA"/>
</dbReference>
<dbReference type="InterPro" id="IPR036869">
    <property type="entry name" value="J_dom_sf"/>
</dbReference>
<dbReference type="AlphaFoldDB" id="A0A6M3Y0T0"/>
<dbReference type="Gene3D" id="1.10.287.110">
    <property type="entry name" value="DnaJ domain"/>
    <property type="match status" value="1"/>
</dbReference>
<organism evidence="3">
    <name type="scientific">viral metagenome</name>
    <dbReference type="NCBI Taxonomy" id="1070528"/>
    <lineage>
        <taxon>unclassified sequences</taxon>
        <taxon>metagenomes</taxon>
        <taxon>organismal metagenomes</taxon>
    </lineage>
</organism>
<evidence type="ECO:0000313" key="3">
    <source>
        <dbReference type="EMBL" id="QJI03662.1"/>
    </source>
</evidence>
<name>A0A6M3Y0T0_9ZZZZ</name>
<evidence type="ECO:0000256" key="1">
    <source>
        <dbReference type="SAM" id="MobiDB-lite"/>
    </source>
</evidence>
<dbReference type="CDD" id="cd06257">
    <property type="entry name" value="DnaJ"/>
    <property type="match status" value="1"/>
</dbReference>
<evidence type="ECO:0000259" key="2">
    <source>
        <dbReference type="PROSITE" id="PS50076"/>
    </source>
</evidence>
<proteinExistence type="predicted"/>
<dbReference type="SUPFAM" id="SSF46565">
    <property type="entry name" value="Chaperone J-domain"/>
    <property type="match status" value="1"/>
</dbReference>
<dbReference type="Pfam" id="PF00226">
    <property type="entry name" value="DnaJ"/>
    <property type="match status" value="1"/>
</dbReference>
<dbReference type="SMART" id="SM00271">
    <property type="entry name" value="DnaJ"/>
    <property type="match status" value="1"/>
</dbReference>
<dbReference type="PROSITE" id="PS50076">
    <property type="entry name" value="DNAJ_2"/>
    <property type="match status" value="1"/>
</dbReference>
<sequence>MTWHKILGQIQGIPNPKKPKRRTQKMRPLGGGPRGTTTGRIYGRSSYGRRVASLRYLPNGGIIALEAPFDREFTESMKKSLPTKKRTWDANDKVWYVVRDQLDKLCHLLDQYFDETILLDFPAAEVRNDSWTKLMLVEGAPMELIRAAYRVLSVKHHPDKGGDPERMKEINLAYKDLMQGFTNGGDEQ</sequence>
<reference evidence="3" key="1">
    <citation type="submission" date="2020-03" db="EMBL/GenBank/DDBJ databases">
        <title>The deep terrestrial virosphere.</title>
        <authorList>
            <person name="Holmfeldt K."/>
            <person name="Nilsson E."/>
            <person name="Simone D."/>
            <person name="Lopez-Fernandez M."/>
            <person name="Wu X."/>
            <person name="de Brujin I."/>
            <person name="Lundin D."/>
            <person name="Andersson A."/>
            <person name="Bertilsson S."/>
            <person name="Dopson M."/>
        </authorList>
    </citation>
    <scope>NUCLEOTIDE SEQUENCE</scope>
    <source>
        <strain evidence="3">TM448B04841</strain>
    </source>
</reference>
<gene>
    <name evidence="3" type="ORF">TM448B04841_0002</name>
</gene>
<feature type="region of interest" description="Disordered" evidence="1">
    <location>
        <begin position="1"/>
        <end position="40"/>
    </location>
</feature>